<comment type="catalytic activity">
    <reaction evidence="9">
        <text>L-ectoine + 2-oxoglutarate + O2 = 5-hydroxyectoine + succinate + CO2</text>
        <dbReference type="Rhea" id="RHEA:45740"/>
        <dbReference type="ChEBI" id="CHEBI:15379"/>
        <dbReference type="ChEBI" id="CHEBI:16526"/>
        <dbReference type="ChEBI" id="CHEBI:16810"/>
        <dbReference type="ChEBI" id="CHEBI:30031"/>
        <dbReference type="ChEBI" id="CHEBI:58515"/>
        <dbReference type="ChEBI" id="CHEBI:85413"/>
        <dbReference type="EC" id="1.14.11.55"/>
    </reaction>
</comment>
<evidence type="ECO:0000256" key="4">
    <source>
        <dbReference type="ARBA" id="ARBA00011738"/>
    </source>
</evidence>
<evidence type="ECO:0000313" key="12">
    <source>
        <dbReference type="Proteomes" id="UP000000239"/>
    </source>
</evidence>
<evidence type="ECO:0000256" key="5">
    <source>
        <dbReference type="ARBA" id="ARBA00022723"/>
    </source>
</evidence>
<evidence type="ECO:0000256" key="6">
    <source>
        <dbReference type="ARBA" id="ARBA00022964"/>
    </source>
</evidence>
<comment type="cofactor">
    <cofactor evidence="1">
        <name>Fe(2+)</name>
        <dbReference type="ChEBI" id="CHEBI:29033"/>
    </cofactor>
</comment>
<evidence type="ECO:0000256" key="10">
    <source>
        <dbReference type="NCBIfam" id="TIGR02408"/>
    </source>
</evidence>
<evidence type="ECO:0000256" key="7">
    <source>
        <dbReference type="ARBA" id="ARBA00023002"/>
    </source>
</evidence>
<dbReference type="HOGENOM" id="CLU_048953_5_0_6"/>
<dbReference type="KEGG" id="csa:Csal_3003"/>
<protein>
    <recommendedName>
        <fullName evidence="10">Ectoine hydroxylase</fullName>
        <ecNumber evidence="10">1.14.11.55</ecNumber>
    </recommendedName>
</protein>
<dbReference type="AlphaFoldDB" id="Q1QT61"/>
<dbReference type="GO" id="GO:0005506">
    <property type="term" value="F:iron ion binding"/>
    <property type="evidence" value="ECO:0007669"/>
    <property type="project" value="UniProtKB-ARBA"/>
</dbReference>
<keyword evidence="7" id="KW-0560">Oxidoreductase</keyword>
<dbReference type="PANTHER" id="PTHR20883:SF48">
    <property type="entry name" value="ECTOINE DIOXYGENASE"/>
    <property type="match status" value="1"/>
</dbReference>
<evidence type="ECO:0000256" key="3">
    <source>
        <dbReference type="ARBA" id="ARBA00007851"/>
    </source>
</evidence>
<gene>
    <name evidence="11" type="ordered locus">Csal_3003</name>
</gene>
<dbReference type="Proteomes" id="UP000000239">
    <property type="component" value="Chromosome"/>
</dbReference>
<comment type="function">
    <text evidence="2">Involved in the biosynthesis of 5-hydroxyectoine, called compatible solute, which helps organisms to survive extreme osmotic stress by acting as a highly soluble organic osmolyte. Catalyzes the 2-oxoglutarate-dependent selective hydroxylation of L-ectoine to yield (4S,5S)-5-hydroxyectoine.</text>
</comment>
<dbReference type="PANTHER" id="PTHR20883">
    <property type="entry name" value="PHYTANOYL-COA DIOXYGENASE DOMAIN CONTAINING 1"/>
    <property type="match status" value="1"/>
</dbReference>
<comment type="subunit">
    <text evidence="4">Homodimer.</text>
</comment>
<evidence type="ECO:0000256" key="9">
    <source>
        <dbReference type="ARBA" id="ARBA00049228"/>
    </source>
</evidence>
<evidence type="ECO:0000313" key="11">
    <source>
        <dbReference type="EMBL" id="ABE60347.1"/>
    </source>
</evidence>
<dbReference type="SUPFAM" id="SSF51197">
    <property type="entry name" value="Clavaminate synthase-like"/>
    <property type="match status" value="1"/>
</dbReference>
<dbReference type="InterPro" id="IPR008775">
    <property type="entry name" value="Phytyl_CoA_dOase-like"/>
</dbReference>
<dbReference type="STRING" id="290398.Csal_3003"/>
<evidence type="ECO:0000256" key="1">
    <source>
        <dbReference type="ARBA" id="ARBA00001954"/>
    </source>
</evidence>
<dbReference type="EMBL" id="CP000285">
    <property type="protein sequence ID" value="ABE60347.1"/>
    <property type="molecule type" value="Genomic_DNA"/>
</dbReference>
<sequence>MAVFVGADLSDYVFSGIGGNTVPSRLMEEFAMKETQDLFPTRLERKLGMFERIDPVVHSEGDQRKGPLSEAELDEFDRKGFLSFEGFFDEDEMEAFLQELRDYESDEDLKLSEGTILEPGKQEIRSIFGIHEVSERFSRLTRDPRLLAMVQQILGGDAYIHQSRINYKPGFKGKGFDWHSDFETWHSEDGMPRMRSVSCSIILTENGEFNGPLMLVPGSHHYFVPCVGRTPEDNYKESLKSQDIGVPDDASLRDLMLKGDIEAPKGPVGSLVMFECNTLHGSNINMSCWPRSNLFFVYNSVENTLHDPYCGNRPRPEFLANRKDWRPLTPAE</sequence>
<name>Q1QT61_CHRI1</name>
<comment type="similarity">
    <text evidence="3">Belongs to the PhyH family. EctD subfamily.</text>
</comment>
<dbReference type="Pfam" id="PF05721">
    <property type="entry name" value="PhyH"/>
    <property type="match status" value="1"/>
</dbReference>
<accession>Q1QT61</accession>
<keyword evidence="5" id="KW-0479">Metal-binding</keyword>
<evidence type="ECO:0000256" key="2">
    <source>
        <dbReference type="ARBA" id="ARBA00004063"/>
    </source>
</evidence>
<proteinExistence type="inferred from homology"/>
<keyword evidence="8" id="KW-0408">Iron</keyword>
<keyword evidence="6" id="KW-0223">Dioxygenase</keyword>
<dbReference type="GO" id="GO:0016706">
    <property type="term" value="F:2-oxoglutarate-dependent dioxygenase activity"/>
    <property type="evidence" value="ECO:0007669"/>
    <property type="project" value="InterPro"/>
</dbReference>
<evidence type="ECO:0000256" key="8">
    <source>
        <dbReference type="ARBA" id="ARBA00023004"/>
    </source>
</evidence>
<dbReference type="eggNOG" id="COG5285">
    <property type="taxonomic scope" value="Bacteria"/>
</dbReference>
<organism evidence="11 12">
    <name type="scientific">Chromohalobacter israelensis (strain ATCC BAA-138 / DSM 3043 / CIP 106854 / NCIMB 13768 / 1H11)</name>
    <name type="common">Chromohalobacter salexigens</name>
    <dbReference type="NCBI Taxonomy" id="290398"/>
    <lineage>
        <taxon>Bacteria</taxon>
        <taxon>Pseudomonadati</taxon>
        <taxon>Pseudomonadota</taxon>
        <taxon>Gammaproteobacteria</taxon>
        <taxon>Oceanospirillales</taxon>
        <taxon>Halomonadaceae</taxon>
        <taxon>Chromohalobacter</taxon>
    </lineage>
</organism>
<dbReference type="InterPro" id="IPR012774">
    <property type="entry name" value="EctD"/>
</dbReference>
<reference evidence="11 12" key="1">
    <citation type="journal article" date="2011" name="Stand. Genomic Sci.">
        <title>Complete genome sequence of the halophilic and highly halotolerant Chromohalobacter salexigens type strain (1H11(T)).</title>
        <authorList>
            <person name="Copeland A."/>
            <person name="O'Connor K."/>
            <person name="Lucas S."/>
            <person name="Lapidus A."/>
            <person name="Berry K.W."/>
            <person name="Detter J.C."/>
            <person name="Del Rio T.G."/>
            <person name="Hammon N."/>
            <person name="Dalin E."/>
            <person name="Tice H."/>
            <person name="Pitluck S."/>
            <person name="Bruce D."/>
            <person name="Goodwin L."/>
            <person name="Han C."/>
            <person name="Tapia R."/>
            <person name="Saunders E."/>
            <person name="Schmutz J."/>
            <person name="Brettin T."/>
            <person name="Larimer F."/>
            <person name="Land M."/>
            <person name="Hauser L."/>
            <person name="Vargas C."/>
            <person name="Nieto J.J."/>
            <person name="Kyrpides N.C."/>
            <person name="Ivanova N."/>
            <person name="Goker M."/>
            <person name="Klenk H.P."/>
            <person name="Csonka L.N."/>
            <person name="Woyke T."/>
        </authorList>
    </citation>
    <scope>NUCLEOTIDE SEQUENCE [LARGE SCALE GENOMIC DNA]</scope>
    <source>
        <strain evidence="12">ATCC BAA-138 / DSM 3043 / CIP 106854 / NCIMB 13768 / 1H11</strain>
    </source>
</reference>
<dbReference type="NCBIfam" id="TIGR02408">
    <property type="entry name" value="ectoine_ThpD"/>
    <property type="match status" value="1"/>
</dbReference>
<dbReference type="EC" id="1.14.11.55" evidence="10"/>
<keyword evidence="12" id="KW-1185">Reference proteome</keyword>
<dbReference type="Gene3D" id="2.60.120.620">
    <property type="entry name" value="q2cbj1_9rhob like domain"/>
    <property type="match status" value="1"/>
</dbReference>